<protein>
    <submittedName>
        <fullName evidence="2">Uncharacterized protein</fullName>
    </submittedName>
</protein>
<organism evidence="2 3">
    <name type="scientific">Perkinsus olseni</name>
    <name type="common">Perkinsus atlanticus</name>
    <dbReference type="NCBI Taxonomy" id="32597"/>
    <lineage>
        <taxon>Eukaryota</taxon>
        <taxon>Sar</taxon>
        <taxon>Alveolata</taxon>
        <taxon>Perkinsozoa</taxon>
        <taxon>Perkinsea</taxon>
        <taxon>Perkinsida</taxon>
        <taxon>Perkinsidae</taxon>
        <taxon>Perkinsus</taxon>
    </lineage>
</organism>
<gene>
    <name evidence="2" type="ORF">FOZ60_009798</name>
</gene>
<dbReference type="Proteomes" id="UP000541610">
    <property type="component" value="Unassembled WGS sequence"/>
</dbReference>
<accession>A0A7J6NGK9</accession>
<comment type="caution">
    <text evidence="2">The sequence shown here is derived from an EMBL/GenBank/DDBJ whole genome shotgun (WGS) entry which is preliminary data.</text>
</comment>
<reference evidence="2 3" key="1">
    <citation type="submission" date="2020-04" db="EMBL/GenBank/DDBJ databases">
        <title>Perkinsus olseni comparative genomics.</title>
        <authorList>
            <person name="Bogema D.R."/>
        </authorList>
    </citation>
    <scope>NUCLEOTIDE SEQUENCE [LARGE SCALE GENOMIC DNA]</scope>
    <source>
        <strain evidence="2">00978-12</strain>
    </source>
</reference>
<evidence type="ECO:0000256" key="1">
    <source>
        <dbReference type="SAM" id="SignalP"/>
    </source>
</evidence>
<keyword evidence="1" id="KW-0732">Signal</keyword>
<dbReference type="AlphaFoldDB" id="A0A7J6NGK9"/>
<sequence>MSSSIRPPVGNLTLFLFVYIPQVVLGQHYVVTADHPKGCKGGPGPGKGSVIPVLSAGSCIFNMRGYNRSLVYQESAGFILKTHMPDHSGSLKVQIKVGGDMVHTFETPNISVEISGWAHLGFDHGDAHFWWNPAASTKHYRPSDEGAVRAALDSIFHVSFTGGQRGDTDWHSISGSAVSNGMNLYAHSEQRRSSAVSFQVDFKVSVDRVEGGWNFHVGFDVRGSYGPKAKSVYHDAVDFIKGVLYG</sequence>
<proteinExistence type="predicted"/>
<feature type="chain" id="PRO_5029472707" evidence="1">
    <location>
        <begin position="27"/>
        <end position="246"/>
    </location>
</feature>
<feature type="signal peptide" evidence="1">
    <location>
        <begin position="1"/>
        <end position="26"/>
    </location>
</feature>
<name>A0A7J6NGK9_PEROL</name>
<dbReference type="EMBL" id="JABANP010000397">
    <property type="protein sequence ID" value="KAF4682968.1"/>
    <property type="molecule type" value="Genomic_DNA"/>
</dbReference>
<evidence type="ECO:0000313" key="2">
    <source>
        <dbReference type="EMBL" id="KAF4682968.1"/>
    </source>
</evidence>
<evidence type="ECO:0000313" key="3">
    <source>
        <dbReference type="Proteomes" id="UP000541610"/>
    </source>
</evidence>